<keyword evidence="3" id="KW-0560">Oxidoreductase</keyword>
<dbReference type="PANTHER" id="PTHR30011">
    <property type="entry name" value="ALKANESULFONATE MONOOXYGENASE-RELATED"/>
    <property type="match status" value="1"/>
</dbReference>
<keyword evidence="1 6" id="KW-0285">Flavoprotein</keyword>
<name>A0AAJ3TTQ9_9MYCO</name>
<feature type="binding site" evidence="6">
    <location>
        <position position="151"/>
    </location>
    <ligand>
        <name>FMN</name>
        <dbReference type="ChEBI" id="CHEBI:58210"/>
    </ligand>
</feature>
<dbReference type="Proteomes" id="UP000193387">
    <property type="component" value="Unassembled WGS sequence"/>
</dbReference>
<evidence type="ECO:0000259" key="7">
    <source>
        <dbReference type="Pfam" id="PF00296"/>
    </source>
</evidence>
<evidence type="ECO:0000313" key="9">
    <source>
        <dbReference type="Proteomes" id="UP000193387"/>
    </source>
</evidence>
<dbReference type="InterPro" id="IPR051260">
    <property type="entry name" value="Diverse_substr_monoxygenases"/>
</dbReference>
<dbReference type="InterPro" id="IPR036661">
    <property type="entry name" value="Luciferase-like_sf"/>
</dbReference>
<feature type="binding site" evidence="6">
    <location>
        <position position="155"/>
    </location>
    <ligand>
        <name>FMN</name>
        <dbReference type="ChEBI" id="CHEBI:58210"/>
    </ligand>
</feature>
<protein>
    <submittedName>
        <fullName evidence="8">F420-dependent methylene-tetrahydromethanopterin reductase</fullName>
    </submittedName>
</protein>
<dbReference type="AlphaFoldDB" id="A0AAJ3TTQ9"/>
<dbReference type="PANTHER" id="PTHR30011:SF16">
    <property type="entry name" value="C2H2 FINGER DOMAIN TRANSCRIPTION FACTOR (EUROFUNG)-RELATED"/>
    <property type="match status" value="1"/>
</dbReference>
<evidence type="ECO:0000256" key="5">
    <source>
        <dbReference type="ARBA" id="ARBA00033748"/>
    </source>
</evidence>
<organism evidence="8 9">
    <name type="scientific">Mycobacterium saskatchewanense</name>
    <dbReference type="NCBI Taxonomy" id="220927"/>
    <lineage>
        <taxon>Bacteria</taxon>
        <taxon>Bacillati</taxon>
        <taxon>Actinomycetota</taxon>
        <taxon>Actinomycetes</taxon>
        <taxon>Mycobacteriales</taxon>
        <taxon>Mycobacteriaceae</taxon>
        <taxon>Mycobacterium</taxon>
        <taxon>Mycobacterium simiae complex</taxon>
    </lineage>
</organism>
<keyword evidence="4" id="KW-0503">Monooxygenase</keyword>
<gene>
    <name evidence="8" type="ORF">AWC23_02540</name>
</gene>
<dbReference type="Gene3D" id="3.20.20.30">
    <property type="entry name" value="Luciferase-like domain"/>
    <property type="match status" value="1"/>
</dbReference>
<keyword evidence="9" id="KW-1185">Reference proteome</keyword>
<evidence type="ECO:0000256" key="6">
    <source>
        <dbReference type="PIRSR" id="PIRSR000337-1"/>
    </source>
</evidence>
<feature type="binding site" evidence="6">
    <location>
        <position position="226"/>
    </location>
    <ligand>
        <name>FMN</name>
        <dbReference type="ChEBI" id="CHEBI:58210"/>
    </ligand>
</feature>
<dbReference type="EMBL" id="LQPR01000087">
    <property type="protein sequence ID" value="ORW63496.1"/>
    <property type="molecule type" value="Genomic_DNA"/>
</dbReference>
<dbReference type="Pfam" id="PF00296">
    <property type="entry name" value="Bac_luciferase"/>
    <property type="match status" value="1"/>
</dbReference>
<sequence length="461" mass="50848">MSLRRENPRKHVILGAHFPGVNNTTVWSDPSAGSQIEFESFVHLAQTAERGLFDFFFLAEGLRLREHRGKIHDLDVVGRPDTFTVLAALAAVTERLGLAGTINTTFNEPYEVARQFASLDHLSDGRAAWNMVTSSDAFTGENFRRGGFLDHADRYTRAEEFLTVARRFWDSWAPDAVVADVRTGNYVDPSRIQVVEHHGGQFDVRGIASLPAGPQGHPVLLQAGDSSDGRDFGARHADALFTLHGSLEAGQRYYADVKARAAAYGRDPDQLKVLPGATFALGDTPEEALDNARHIREQQVSGPTAIAFLEQVWGADLSAYDPDGPLPDVDPVENPDITRGRVRHGDPRAVAETWRARAQAENLSIRELIIEVTSRQQFVGTPAHVAEEIDRYVQSDACDGFILVPHLTPHGLDEFVGKVVPLLQERGAFRTEYRGHTLREHLGLAPVPGWDERHRDAAAIG</sequence>
<comment type="caution">
    <text evidence="8">The sequence shown here is derived from an EMBL/GenBank/DDBJ whole genome shotgun (WGS) entry which is preliminary data.</text>
</comment>
<dbReference type="GO" id="GO:0016705">
    <property type="term" value="F:oxidoreductase activity, acting on paired donors, with incorporation or reduction of molecular oxygen"/>
    <property type="evidence" value="ECO:0007669"/>
    <property type="project" value="InterPro"/>
</dbReference>
<dbReference type="CDD" id="cd01095">
    <property type="entry name" value="Nitrilotriacetate_monoxgenase"/>
    <property type="match status" value="1"/>
</dbReference>
<proteinExistence type="inferred from homology"/>
<evidence type="ECO:0000256" key="4">
    <source>
        <dbReference type="ARBA" id="ARBA00023033"/>
    </source>
</evidence>
<feature type="domain" description="Luciferase-like" evidence="7">
    <location>
        <begin position="27"/>
        <end position="395"/>
    </location>
</feature>
<reference evidence="8 9" key="1">
    <citation type="submission" date="2016-01" db="EMBL/GenBank/DDBJ databases">
        <title>The new phylogeny of the genus Mycobacterium.</title>
        <authorList>
            <person name="Tarcisio F."/>
            <person name="Conor M."/>
            <person name="Antonella G."/>
            <person name="Elisabetta G."/>
            <person name="Giulia F.S."/>
            <person name="Sara T."/>
            <person name="Anna F."/>
            <person name="Clotilde B."/>
            <person name="Roberto B."/>
            <person name="Veronica D.S."/>
            <person name="Fabio R."/>
            <person name="Monica P."/>
            <person name="Olivier J."/>
            <person name="Enrico T."/>
            <person name="Nicola S."/>
        </authorList>
    </citation>
    <scope>NUCLEOTIDE SEQUENCE [LARGE SCALE GENOMIC DNA]</scope>
    <source>
        <strain evidence="8 9">DSM 44616</strain>
    </source>
</reference>
<accession>A0AAJ3TTQ9</accession>
<dbReference type="InterPro" id="IPR011251">
    <property type="entry name" value="Luciferase-like_dom"/>
</dbReference>
<dbReference type="SUPFAM" id="SSF51679">
    <property type="entry name" value="Bacterial luciferase-like"/>
    <property type="match status" value="1"/>
</dbReference>
<evidence type="ECO:0000256" key="1">
    <source>
        <dbReference type="ARBA" id="ARBA00022630"/>
    </source>
</evidence>
<evidence type="ECO:0000256" key="2">
    <source>
        <dbReference type="ARBA" id="ARBA00022643"/>
    </source>
</evidence>
<keyword evidence="2 6" id="KW-0288">FMN</keyword>
<dbReference type="InterPro" id="IPR016215">
    <property type="entry name" value="NTA_MOA"/>
</dbReference>
<comment type="similarity">
    <text evidence="5">Belongs to the NtaA/SnaA/DszA monooxygenase family.</text>
</comment>
<dbReference type="NCBIfam" id="TIGR03860">
    <property type="entry name" value="FMN_nitrolo"/>
    <property type="match status" value="1"/>
</dbReference>
<evidence type="ECO:0000313" key="8">
    <source>
        <dbReference type="EMBL" id="ORW63496.1"/>
    </source>
</evidence>
<dbReference type="PIRSF" id="PIRSF000337">
    <property type="entry name" value="NTA_MOA"/>
    <property type="match status" value="1"/>
</dbReference>
<dbReference type="GO" id="GO:0004497">
    <property type="term" value="F:monooxygenase activity"/>
    <property type="evidence" value="ECO:0007669"/>
    <property type="project" value="UniProtKB-KW"/>
</dbReference>
<feature type="binding site" evidence="6">
    <location>
        <position position="101"/>
    </location>
    <ligand>
        <name>FMN</name>
        <dbReference type="ChEBI" id="CHEBI:58210"/>
    </ligand>
</feature>
<evidence type="ECO:0000256" key="3">
    <source>
        <dbReference type="ARBA" id="ARBA00023002"/>
    </source>
</evidence>